<dbReference type="RefSeq" id="WP_058285169.1">
    <property type="nucleotide sequence ID" value="NZ_CYSR01000010.1"/>
</dbReference>
<keyword evidence="1" id="KW-0472">Membrane</keyword>
<keyword evidence="1" id="KW-1133">Transmembrane helix</keyword>
<accession>A0A0P1H826</accession>
<organism evidence="2 3">
    <name type="scientific">Leisingera aquaemixtae</name>
    <dbReference type="NCBI Taxonomy" id="1396826"/>
    <lineage>
        <taxon>Bacteria</taxon>
        <taxon>Pseudomonadati</taxon>
        <taxon>Pseudomonadota</taxon>
        <taxon>Alphaproteobacteria</taxon>
        <taxon>Rhodobacterales</taxon>
        <taxon>Roseobacteraceae</taxon>
        <taxon>Leisingera</taxon>
    </lineage>
</organism>
<dbReference type="Proteomes" id="UP000051326">
    <property type="component" value="Unassembled WGS sequence"/>
</dbReference>
<keyword evidence="1" id="KW-0812">Transmembrane</keyword>
<sequence length="132" mass="13840">MPLELLLALVVGGISGIAVLLHLAGRSRQAVLTAGSARSAWLRHFPNDCVTKVLPAASGQAALVLTEGGPGLLWAFGADTVGRPLAAARVRETASGLRFEFNDFSAPGLSLSLPDDERRQWLELINTPAEAA</sequence>
<gene>
    <name evidence="2" type="ORF">PHA8399_01113</name>
</gene>
<name>A0A0P1H826_9RHOB</name>
<reference evidence="2 3" key="1">
    <citation type="submission" date="2015-09" db="EMBL/GenBank/DDBJ databases">
        <authorList>
            <consortium name="Swine Surveillance"/>
        </authorList>
    </citation>
    <scope>NUCLEOTIDE SEQUENCE [LARGE SCALE GENOMIC DNA]</scope>
    <source>
        <strain evidence="2 3">CECT 8399</strain>
    </source>
</reference>
<dbReference type="AlphaFoldDB" id="A0A0P1H826"/>
<dbReference type="STRING" id="1396826.PHA8399_01113"/>
<evidence type="ECO:0000313" key="3">
    <source>
        <dbReference type="Proteomes" id="UP000051326"/>
    </source>
</evidence>
<protein>
    <submittedName>
        <fullName evidence="2">Uncharacterized protein</fullName>
    </submittedName>
</protein>
<proteinExistence type="predicted"/>
<evidence type="ECO:0000313" key="2">
    <source>
        <dbReference type="EMBL" id="CUH98997.1"/>
    </source>
</evidence>
<dbReference type="EMBL" id="CYSR01000010">
    <property type="protein sequence ID" value="CUH98997.1"/>
    <property type="molecule type" value="Genomic_DNA"/>
</dbReference>
<evidence type="ECO:0000256" key="1">
    <source>
        <dbReference type="SAM" id="Phobius"/>
    </source>
</evidence>
<feature type="transmembrane region" description="Helical" evidence="1">
    <location>
        <begin position="6"/>
        <end position="24"/>
    </location>
</feature>